<dbReference type="RefSeq" id="WP_130413483.1">
    <property type="nucleotide sequence ID" value="NZ_SHKX01000012.1"/>
</dbReference>
<dbReference type="GO" id="GO:0016020">
    <property type="term" value="C:membrane"/>
    <property type="evidence" value="ECO:0007669"/>
    <property type="project" value="UniProtKB-SubCell"/>
</dbReference>
<protein>
    <recommendedName>
        <fullName evidence="8">Ion transporter</fullName>
    </recommendedName>
</protein>
<feature type="transmembrane region" description="Helical" evidence="5">
    <location>
        <begin position="69"/>
        <end position="88"/>
    </location>
</feature>
<evidence type="ECO:0000313" key="7">
    <source>
        <dbReference type="Proteomes" id="UP000292423"/>
    </source>
</evidence>
<dbReference type="OrthoDB" id="974877at2"/>
<keyword evidence="2 5" id="KW-0812">Transmembrane</keyword>
<evidence type="ECO:0000313" key="6">
    <source>
        <dbReference type="EMBL" id="RZU45295.1"/>
    </source>
</evidence>
<gene>
    <name evidence="6" type="ORF">EV700_2114</name>
</gene>
<proteinExistence type="predicted"/>
<dbReference type="Proteomes" id="UP000292423">
    <property type="component" value="Unassembled WGS sequence"/>
</dbReference>
<feature type="transmembrane region" description="Helical" evidence="5">
    <location>
        <begin position="15"/>
        <end position="37"/>
    </location>
</feature>
<evidence type="ECO:0000256" key="2">
    <source>
        <dbReference type="ARBA" id="ARBA00022692"/>
    </source>
</evidence>
<dbReference type="InterPro" id="IPR027359">
    <property type="entry name" value="Volt_channel_dom_sf"/>
</dbReference>
<name>A0A4Q7Z6F4_9GAMM</name>
<evidence type="ECO:0000256" key="3">
    <source>
        <dbReference type="ARBA" id="ARBA00022989"/>
    </source>
</evidence>
<evidence type="ECO:0008006" key="8">
    <source>
        <dbReference type="Google" id="ProtNLM"/>
    </source>
</evidence>
<reference evidence="6 7" key="1">
    <citation type="submission" date="2019-02" db="EMBL/GenBank/DDBJ databases">
        <title>Genomic Encyclopedia of Type Strains, Phase IV (KMG-IV): sequencing the most valuable type-strain genomes for metagenomic binning, comparative biology and taxonomic classification.</title>
        <authorList>
            <person name="Goeker M."/>
        </authorList>
    </citation>
    <scope>NUCLEOTIDE SEQUENCE [LARGE SCALE GENOMIC DNA]</scope>
    <source>
        <strain evidence="6 7">DSM 105135</strain>
    </source>
</reference>
<dbReference type="EMBL" id="SHKX01000012">
    <property type="protein sequence ID" value="RZU45295.1"/>
    <property type="molecule type" value="Genomic_DNA"/>
</dbReference>
<dbReference type="AlphaFoldDB" id="A0A4Q7Z6F4"/>
<comment type="caution">
    <text evidence="6">The sequence shown here is derived from an EMBL/GenBank/DDBJ whole genome shotgun (WGS) entry which is preliminary data.</text>
</comment>
<evidence type="ECO:0000256" key="1">
    <source>
        <dbReference type="ARBA" id="ARBA00004141"/>
    </source>
</evidence>
<keyword evidence="4 5" id="KW-0472">Membrane</keyword>
<dbReference type="Gene3D" id="1.20.120.350">
    <property type="entry name" value="Voltage-gated potassium channels. Chain C"/>
    <property type="match status" value="1"/>
</dbReference>
<feature type="transmembrane region" description="Helical" evidence="5">
    <location>
        <begin position="100"/>
        <end position="118"/>
    </location>
</feature>
<evidence type="ECO:0000256" key="5">
    <source>
        <dbReference type="SAM" id="Phobius"/>
    </source>
</evidence>
<comment type="subcellular location">
    <subcellularLocation>
        <location evidence="1">Membrane</location>
        <topology evidence="1">Multi-pass membrane protein</topology>
    </subcellularLocation>
</comment>
<evidence type="ECO:0000256" key="4">
    <source>
        <dbReference type="ARBA" id="ARBA00023136"/>
    </source>
</evidence>
<accession>A0A4Q7Z6F4</accession>
<sequence length="335" mass="38460">MPIRWQALRQHRAEAPWLALDFFVLLLIAINLLWLLLDTLLLNSGAGMMVHWYRPDIIPDYRANWHHLALLYDTLLTGFLITELLLRWGIAVIRRSYHRWFFYPFIHWYDVLGIIPGLQGLRLLRLVSIFYRLNRMGLLVIGTGLIETVQKYYSVILEEISDRIVVNVLDGVQREIRSGGPVSGQVRERILDPHREVLVQWVSRQLSHVAAHSYAKHEQALAVYLEDVTAEAIRENPEWQALRRRLPLIGGRLELEIQEMAGSLVNGIASRIISDLGQPDNPALEVMAGSLYDNFTRPDPEVTQAIEQIALEAIDLVKAQVSVQQWKRDEASAKS</sequence>
<organism evidence="6 7">
    <name type="scientific">Fluviicoccus keumensis</name>
    <dbReference type="NCBI Taxonomy" id="1435465"/>
    <lineage>
        <taxon>Bacteria</taxon>
        <taxon>Pseudomonadati</taxon>
        <taxon>Pseudomonadota</taxon>
        <taxon>Gammaproteobacteria</taxon>
        <taxon>Moraxellales</taxon>
        <taxon>Moraxellaceae</taxon>
        <taxon>Fluviicoccus</taxon>
    </lineage>
</organism>
<keyword evidence="7" id="KW-1185">Reference proteome</keyword>
<keyword evidence="3 5" id="KW-1133">Transmembrane helix</keyword>